<evidence type="ECO:0000313" key="2">
    <source>
        <dbReference type="EMBL" id="KMV20318.1"/>
    </source>
</evidence>
<dbReference type="OrthoDB" id="3414915at2"/>
<gene>
    <name evidence="2" type="ORF">ACT17_01120</name>
</gene>
<comment type="caution">
    <text evidence="2">The sequence shown here is derived from an EMBL/GenBank/DDBJ whole genome shotgun (WGS) entry which is preliminary data.</text>
</comment>
<dbReference type="InterPro" id="IPR041654">
    <property type="entry name" value="StyA_sbd"/>
</dbReference>
<dbReference type="InterPro" id="IPR036188">
    <property type="entry name" value="FAD/NAD-bd_sf"/>
</dbReference>
<dbReference type="EMBL" id="LFOD01000001">
    <property type="protein sequence ID" value="KMV20318.1"/>
    <property type="molecule type" value="Genomic_DNA"/>
</dbReference>
<name>A0A0J8UFR2_9MYCO</name>
<dbReference type="SUPFAM" id="SSF51905">
    <property type="entry name" value="FAD/NAD(P)-binding domain"/>
    <property type="match status" value="1"/>
</dbReference>
<sequence length="457" mass="48709">MTSSDGRTAAVIGAGQTGVTAALGLLDNGFTVTLYSDRDQRSLRDDVPATGTALIFGEAQRAEESLGLNTYLATAPTSTGESVRVVDGSGPDRSEEIAFDVDFDGFVGLAVDTRLKADDRLTLFQQRGGRFVVEAIDPQRLDHIAANVDLTLVATGRAGLSSLFPVNTARSAYDRPQRSLLTVTTSGLPYGPEVFAHRSGAGGRHSALTVVTDQGEAWWGGYLHKDAGPTWAFLGWARPGSEWERRFAGADSAQSALDIVTALHRDYIDWDLPEVSSVRVLEEDPHSWLKGAVTQVVRDGVGRTASGHPVAALGDTAVSYDPIAGQGAQGGLIQAAALVHKAAEHDGPFDEAWLRGAFEEFYARRARAAQLVTRLFLSDPELADYGNLFFAAASGSPRFASKLYGLLDDPRRVEALTSEAAARALITDFSGEPADAVLERFVPAGSFRRSELATQAA</sequence>
<dbReference type="Gene3D" id="3.50.50.60">
    <property type="entry name" value="FAD/NAD(P)-binding domain"/>
    <property type="match status" value="3"/>
</dbReference>
<evidence type="ECO:0000313" key="3">
    <source>
        <dbReference type="Proteomes" id="UP000037594"/>
    </source>
</evidence>
<dbReference type="RefSeq" id="WP_043369294.1">
    <property type="nucleotide sequence ID" value="NZ_AGSZ01000392.1"/>
</dbReference>
<feature type="domain" description="Styrene monooxygenase StyA putative substrate binding" evidence="1">
    <location>
        <begin position="156"/>
        <end position="268"/>
    </location>
</feature>
<reference evidence="2 3" key="1">
    <citation type="submission" date="2015-06" db="EMBL/GenBank/DDBJ databases">
        <title>Genome sequence of Mycobacterium conceptionense strain MLE.</title>
        <authorList>
            <person name="Greninger A.L."/>
            <person name="Cunningham G."/>
            <person name="Chiu C.Y."/>
            <person name="Miller S."/>
        </authorList>
    </citation>
    <scope>NUCLEOTIDE SEQUENCE [LARGE SCALE GENOMIC DNA]</scope>
    <source>
        <strain evidence="2 3">MLE</strain>
    </source>
</reference>
<proteinExistence type="predicted"/>
<dbReference type="Pfam" id="PF17885">
    <property type="entry name" value="Smoa_sbd"/>
    <property type="match status" value="1"/>
</dbReference>
<dbReference type="AlphaFoldDB" id="A0A0J8UFR2"/>
<accession>A0A0J8UFR2</accession>
<protein>
    <submittedName>
        <fullName evidence="2">Oxygenase</fullName>
    </submittedName>
</protein>
<dbReference type="Proteomes" id="UP000037594">
    <property type="component" value="Unassembled WGS sequence"/>
</dbReference>
<evidence type="ECO:0000259" key="1">
    <source>
        <dbReference type="Pfam" id="PF17885"/>
    </source>
</evidence>
<organism evidence="2 3">
    <name type="scientific">Mycolicibacterium conceptionense</name>
    <dbReference type="NCBI Taxonomy" id="451644"/>
    <lineage>
        <taxon>Bacteria</taxon>
        <taxon>Bacillati</taxon>
        <taxon>Actinomycetota</taxon>
        <taxon>Actinomycetes</taxon>
        <taxon>Mycobacteriales</taxon>
        <taxon>Mycobacteriaceae</taxon>
        <taxon>Mycolicibacterium</taxon>
    </lineage>
</organism>
<dbReference type="PATRIC" id="fig|451644.5.peg.224"/>